<dbReference type="STRING" id="407022.SAMN05661044_03855"/>
<dbReference type="Proteomes" id="UP000199421">
    <property type="component" value="Unassembled WGS sequence"/>
</dbReference>
<sequence length="52" mass="5866">MKEGEKNRPPLDFIPKVRLFVCIEHSFSYKTGVFNQIIAESLSLSLAVVEAL</sequence>
<dbReference type="EMBL" id="FOAF01000005">
    <property type="protein sequence ID" value="SEL95370.1"/>
    <property type="molecule type" value="Genomic_DNA"/>
</dbReference>
<dbReference type="AlphaFoldDB" id="A0A1H7UE81"/>
<protein>
    <submittedName>
        <fullName evidence="1">Uncharacterized protein</fullName>
    </submittedName>
</protein>
<gene>
    <name evidence="1" type="ORF">SAMN05661044_03855</name>
</gene>
<evidence type="ECO:0000313" key="1">
    <source>
        <dbReference type="EMBL" id="SEL95370.1"/>
    </source>
</evidence>
<organism evidence="1 2">
    <name type="scientific">Olivibacter domesticus</name>
    <name type="common">Pseudosphingobacterium domesticum</name>
    <dbReference type="NCBI Taxonomy" id="407022"/>
    <lineage>
        <taxon>Bacteria</taxon>
        <taxon>Pseudomonadati</taxon>
        <taxon>Bacteroidota</taxon>
        <taxon>Sphingobacteriia</taxon>
        <taxon>Sphingobacteriales</taxon>
        <taxon>Sphingobacteriaceae</taxon>
        <taxon>Olivibacter</taxon>
    </lineage>
</organism>
<name>A0A1H7UE81_OLID1</name>
<keyword evidence="2" id="KW-1185">Reference proteome</keyword>
<dbReference type="RefSeq" id="WP_162276633.1">
    <property type="nucleotide sequence ID" value="NZ_FOAF01000005.1"/>
</dbReference>
<reference evidence="2" key="1">
    <citation type="submission" date="2016-10" db="EMBL/GenBank/DDBJ databases">
        <authorList>
            <person name="Varghese N."/>
            <person name="Submissions S."/>
        </authorList>
    </citation>
    <scope>NUCLEOTIDE SEQUENCE [LARGE SCALE GENOMIC DNA]</scope>
    <source>
        <strain evidence="2">DSM 18733</strain>
    </source>
</reference>
<accession>A0A1H7UE81</accession>
<evidence type="ECO:0000313" key="2">
    <source>
        <dbReference type="Proteomes" id="UP000199421"/>
    </source>
</evidence>
<proteinExistence type="predicted"/>